<accession>A0ABR5A5S9</accession>
<sequence>MLITKITDQISAETQTLLRNLGLIPEDITVSLDERCLTIQLHHLFTSAQETMVRLDQHDMRATRDLIVDYVIPDLGDFINKVSGIKFESMYYDWNDSDSSGLIIGLPQGSRYREHEDYYPGKDEIHRQVAKITYDVQKVPDSIYSFWTGDNMLVIVREGLFIKLEKELIKLGFTDGLWTAKRTLERQSFLSEAQATAILKRKHRALYVDWQFELDKSALVYAFDG</sequence>
<dbReference type="RefSeq" id="WP_041062401.1">
    <property type="nucleotide sequence ID" value="NZ_JXAL01000016.1"/>
</dbReference>
<evidence type="ECO:0000313" key="2">
    <source>
        <dbReference type="EMBL" id="KIL35802.1"/>
    </source>
</evidence>
<gene>
    <name evidence="2" type="ORF">SD71_10350</name>
</gene>
<keyword evidence="3" id="KW-1185">Reference proteome</keyword>
<organism evidence="2 3">
    <name type="scientific">Cohnella kolymensis</name>
    <dbReference type="NCBI Taxonomy" id="1590652"/>
    <lineage>
        <taxon>Bacteria</taxon>
        <taxon>Bacillati</taxon>
        <taxon>Bacillota</taxon>
        <taxon>Bacilli</taxon>
        <taxon>Bacillales</taxon>
        <taxon>Paenibacillaceae</taxon>
        <taxon>Cohnella</taxon>
    </lineage>
</organism>
<protein>
    <recommendedName>
        <fullName evidence="1">Na+-translocating membrane potential-generating system MpsC domain-containing protein</fullName>
    </recommendedName>
</protein>
<name>A0ABR5A5S9_9BACL</name>
<evidence type="ECO:0000313" key="3">
    <source>
        <dbReference type="Proteomes" id="UP000054526"/>
    </source>
</evidence>
<reference evidence="2 3" key="1">
    <citation type="submission" date="2014-12" db="EMBL/GenBank/DDBJ databases">
        <title>Draft genome sequence of Cohnella kolymensis strain B-2846.</title>
        <authorList>
            <person name="Karlyshev A.V."/>
            <person name="Kudryashova E.B."/>
        </authorList>
    </citation>
    <scope>NUCLEOTIDE SEQUENCE [LARGE SCALE GENOMIC DNA]</scope>
    <source>
        <strain evidence="2 3">VKM B-2846</strain>
    </source>
</reference>
<dbReference type="Pfam" id="PF10057">
    <property type="entry name" value="MpsC"/>
    <property type="match status" value="1"/>
</dbReference>
<evidence type="ECO:0000259" key="1">
    <source>
        <dbReference type="Pfam" id="PF10057"/>
    </source>
</evidence>
<dbReference type="EMBL" id="JXAL01000016">
    <property type="protein sequence ID" value="KIL35802.1"/>
    <property type="molecule type" value="Genomic_DNA"/>
</dbReference>
<feature type="domain" description="Na+-translocating membrane potential-generating system MpsC" evidence="1">
    <location>
        <begin position="5"/>
        <end position="102"/>
    </location>
</feature>
<dbReference type="InterPro" id="IPR018745">
    <property type="entry name" value="MpsC"/>
</dbReference>
<dbReference type="Proteomes" id="UP000054526">
    <property type="component" value="Unassembled WGS sequence"/>
</dbReference>
<comment type="caution">
    <text evidence="2">The sequence shown here is derived from an EMBL/GenBank/DDBJ whole genome shotgun (WGS) entry which is preliminary data.</text>
</comment>
<proteinExistence type="predicted"/>